<evidence type="ECO:0008006" key="3">
    <source>
        <dbReference type="Google" id="ProtNLM"/>
    </source>
</evidence>
<evidence type="ECO:0000313" key="1">
    <source>
        <dbReference type="EMBL" id="SEG64985.1"/>
    </source>
</evidence>
<dbReference type="AlphaFoldDB" id="A0A1H6BX03"/>
<dbReference type="Proteomes" id="UP000236743">
    <property type="component" value="Unassembled WGS sequence"/>
</dbReference>
<keyword evidence="2" id="KW-1185">Reference proteome</keyword>
<proteinExistence type="predicted"/>
<organism evidence="1 2">
    <name type="scientific">Bosea lathyri</name>
    <dbReference type="NCBI Taxonomy" id="1036778"/>
    <lineage>
        <taxon>Bacteria</taxon>
        <taxon>Pseudomonadati</taxon>
        <taxon>Pseudomonadota</taxon>
        <taxon>Alphaproteobacteria</taxon>
        <taxon>Hyphomicrobiales</taxon>
        <taxon>Boseaceae</taxon>
        <taxon>Bosea</taxon>
    </lineage>
</organism>
<sequence>MRERDQHEFMATSYARTSDELAQDMVRRYAGLPGAICALDGTDPVAIGAMIEARPNVLTLLFFATNEMPRIAISLTSFITKRLFPPQREAGVHRIECVSIIDHTDAHRWIKILGLKQEATMPGYGKGGETFFQFAWTAPDVR</sequence>
<gene>
    <name evidence="1" type="ORF">SAMN04488115_108142</name>
</gene>
<accession>A0A1H6BX03</accession>
<evidence type="ECO:0000313" key="2">
    <source>
        <dbReference type="Proteomes" id="UP000236743"/>
    </source>
</evidence>
<protein>
    <recommendedName>
        <fullName evidence="3">N-acetyltransferase domain-containing protein</fullName>
    </recommendedName>
</protein>
<name>A0A1H6BX03_9HYPH</name>
<dbReference type="EMBL" id="FNUY01000008">
    <property type="protein sequence ID" value="SEG64985.1"/>
    <property type="molecule type" value="Genomic_DNA"/>
</dbReference>
<reference evidence="1 2" key="1">
    <citation type="submission" date="2016-10" db="EMBL/GenBank/DDBJ databases">
        <authorList>
            <person name="de Groot N.N."/>
        </authorList>
    </citation>
    <scope>NUCLEOTIDE SEQUENCE [LARGE SCALE GENOMIC DNA]</scope>
    <source>
        <strain evidence="1 2">DSM 26656</strain>
    </source>
</reference>